<feature type="domain" description="N-acetyltransferase ESCO zinc-finger" evidence="11">
    <location>
        <begin position="363"/>
        <end position="402"/>
    </location>
</feature>
<dbReference type="Ensembl" id="ENSBGRT00000002963.1">
    <property type="protein sequence ID" value="ENSBGRP00000002605.1"/>
    <property type="gene ID" value="ENSBGRG00000001592.1"/>
</dbReference>
<evidence type="ECO:0000256" key="4">
    <source>
        <dbReference type="ARBA" id="ARBA00022723"/>
    </source>
</evidence>
<keyword evidence="3" id="KW-0808">Transferase</keyword>
<sequence length="590" mass="66724">MSTLTPTKRKQCSLSQDILLDFTENVFPLPNKKHICQTSDKNEGKIHCSQQGHLISSPLRTTKNGLPSANKGSPFKSAVSVVSFYNKDKWYLNPLERKLIKESRSIGLKTNNEDKSYSYMTEKMQGKPVCSKKMNKKPQKSLTAKCQVGYKCIKPVSKNSKNSKQYRVTYKPTVENNCYSAENNLNAPRVLSQKVKPQVTLQGGAAFFVSRKKPSLRKSSLEDKLLLGLTQKNKSEVIEESGGETVNERRFETRQAPKCVLVEKELNVELLSERSKSEEKLIKDASDGVISENKAGKENFSSQNESPESIVYPIFTMSSVNTKRSLVEEQSSVGSTTSTNFLKQVNIQKSTNTRDSNKETKDQLIIDAGQKHFGATTCKSCGMIYAASNPEDELQHVQHHHRFVEGIKYTGWKKERVVAEFWDGKIVLVLPRDPSYAIRKVEDVQELVDNELGFQQVVPKYPNKTKTLLFISDEKKVVGCLIAEPIKQAFRVLSEPTGPETPSSKECQRAWQCSDVPEPAVCGISRIWVFRLKRRKRIARRLVDTLRNCFMFGCFLSTNEIAFSDPTPDGKLFATKYCNTPNFLVYNFNN</sequence>
<evidence type="ECO:0000259" key="12">
    <source>
        <dbReference type="Pfam" id="PF13880"/>
    </source>
</evidence>
<keyword evidence="4" id="KW-0479">Metal-binding</keyword>
<reference evidence="13" key="2">
    <citation type="submission" date="2025-08" db="UniProtKB">
        <authorList>
            <consortium name="Ensembl"/>
        </authorList>
    </citation>
    <scope>IDENTIFICATION</scope>
</reference>
<dbReference type="GO" id="GO:0061733">
    <property type="term" value="F:protein-lysine-acetyltransferase activity"/>
    <property type="evidence" value="ECO:0007669"/>
    <property type="project" value="TreeGrafter"/>
</dbReference>
<accession>A0A8B9W529</accession>
<evidence type="ECO:0000256" key="1">
    <source>
        <dbReference type="ARBA" id="ARBA00004123"/>
    </source>
</evidence>
<evidence type="ECO:0000256" key="6">
    <source>
        <dbReference type="ARBA" id="ARBA00022833"/>
    </source>
</evidence>
<reference evidence="13" key="1">
    <citation type="submission" date="2019-05" db="EMBL/GenBank/DDBJ databases">
        <authorList>
            <person name="Zhang S."/>
            <person name="Liu J."/>
        </authorList>
    </citation>
    <scope>NUCLEOTIDE SEQUENCE [LARGE SCALE GENOMIC DNA]</scope>
</reference>
<dbReference type="Proteomes" id="UP000694520">
    <property type="component" value="Chromosome 7"/>
</dbReference>
<dbReference type="AlphaFoldDB" id="A0A8B9W529"/>
<name>A0A8B9W529_BOSMU</name>
<keyword evidence="6" id="KW-0862">Zinc</keyword>
<keyword evidence="9" id="KW-0012">Acyltransferase</keyword>
<dbReference type="GO" id="GO:0000785">
    <property type="term" value="C:chromatin"/>
    <property type="evidence" value="ECO:0007669"/>
    <property type="project" value="TreeGrafter"/>
</dbReference>
<comment type="catalytic activity">
    <reaction evidence="10">
        <text>L-lysyl-[protein] + acetyl-CoA = N(6)-acetyl-L-lysyl-[protein] + CoA + H(+)</text>
        <dbReference type="Rhea" id="RHEA:45948"/>
        <dbReference type="Rhea" id="RHEA-COMP:9752"/>
        <dbReference type="Rhea" id="RHEA-COMP:10731"/>
        <dbReference type="ChEBI" id="CHEBI:15378"/>
        <dbReference type="ChEBI" id="CHEBI:29969"/>
        <dbReference type="ChEBI" id="CHEBI:57287"/>
        <dbReference type="ChEBI" id="CHEBI:57288"/>
        <dbReference type="ChEBI" id="CHEBI:61930"/>
    </reaction>
</comment>
<feature type="domain" description="N-acetyltransferase ESCO acetyl-transferase" evidence="12">
    <location>
        <begin position="518"/>
        <end position="586"/>
    </location>
</feature>
<comment type="subcellular location">
    <subcellularLocation>
        <location evidence="1">Nucleus</location>
    </subcellularLocation>
</comment>
<evidence type="ECO:0000256" key="9">
    <source>
        <dbReference type="ARBA" id="ARBA00023315"/>
    </source>
</evidence>
<keyword evidence="14" id="KW-1185">Reference proteome</keyword>
<evidence type="ECO:0008006" key="15">
    <source>
        <dbReference type="Google" id="ProtNLM"/>
    </source>
</evidence>
<dbReference type="InterPro" id="IPR028009">
    <property type="entry name" value="ESCO_Acetyltransf_dom"/>
</dbReference>
<evidence type="ECO:0000313" key="13">
    <source>
        <dbReference type="Ensembl" id="ENSBGRP00000002605.1"/>
    </source>
</evidence>
<evidence type="ECO:0000259" key="11">
    <source>
        <dbReference type="Pfam" id="PF13878"/>
    </source>
</evidence>
<dbReference type="Pfam" id="PF13878">
    <property type="entry name" value="zf-C2H2_3"/>
    <property type="match status" value="1"/>
</dbReference>
<keyword evidence="5" id="KW-0863">Zinc-finger</keyword>
<evidence type="ECO:0000256" key="8">
    <source>
        <dbReference type="ARBA" id="ARBA00023306"/>
    </source>
</evidence>
<dbReference type="GO" id="GO:0005634">
    <property type="term" value="C:nucleus"/>
    <property type="evidence" value="ECO:0007669"/>
    <property type="project" value="UniProtKB-SubCell"/>
</dbReference>
<evidence type="ECO:0000256" key="10">
    <source>
        <dbReference type="ARBA" id="ARBA00047902"/>
    </source>
</evidence>
<evidence type="ECO:0000256" key="7">
    <source>
        <dbReference type="ARBA" id="ARBA00023242"/>
    </source>
</evidence>
<comment type="similarity">
    <text evidence="2">Belongs to the acetyltransferase family. ECO subfamily.</text>
</comment>
<dbReference type="GeneTree" id="ENSGT00940000158598"/>
<protein>
    <recommendedName>
        <fullName evidence="15">N-acetyltransferase ESCO2</fullName>
    </recommendedName>
</protein>
<evidence type="ECO:0000256" key="3">
    <source>
        <dbReference type="ARBA" id="ARBA00022679"/>
    </source>
</evidence>
<dbReference type="Pfam" id="PF13880">
    <property type="entry name" value="Acetyltransf_13"/>
    <property type="match status" value="1"/>
</dbReference>
<dbReference type="GO" id="GO:0007064">
    <property type="term" value="P:mitotic sister chromatid cohesion"/>
    <property type="evidence" value="ECO:0007669"/>
    <property type="project" value="TreeGrafter"/>
</dbReference>
<organism evidence="13 14">
    <name type="scientific">Bos mutus grunniens</name>
    <name type="common">Wild yak</name>
    <name type="synonym">Bos grunniens</name>
    <dbReference type="NCBI Taxonomy" id="30521"/>
    <lineage>
        <taxon>Eukaryota</taxon>
        <taxon>Metazoa</taxon>
        <taxon>Chordata</taxon>
        <taxon>Craniata</taxon>
        <taxon>Vertebrata</taxon>
        <taxon>Euteleostomi</taxon>
        <taxon>Mammalia</taxon>
        <taxon>Eutheria</taxon>
        <taxon>Laurasiatheria</taxon>
        <taxon>Artiodactyla</taxon>
        <taxon>Ruminantia</taxon>
        <taxon>Pecora</taxon>
        <taxon>Bovidae</taxon>
        <taxon>Bovinae</taxon>
        <taxon>Bos</taxon>
    </lineage>
</organism>
<dbReference type="PANTHER" id="PTHR45884">
    <property type="entry name" value="N-ACETYLTRANSFERASE ECO"/>
    <property type="match status" value="1"/>
</dbReference>
<proteinExistence type="inferred from homology"/>
<dbReference type="InterPro" id="IPR028005">
    <property type="entry name" value="AcTrfase_ESCO_Znf_dom"/>
</dbReference>
<dbReference type="GO" id="GO:0008270">
    <property type="term" value="F:zinc ion binding"/>
    <property type="evidence" value="ECO:0007669"/>
    <property type="project" value="UniProtKB-KW"/>
</dbReference>
<evidence type="ECO:0000256" key="5">
    <source>
        <dbReference type="ARBA" id="ARBA00022771"/>
    </source>
</evidence>
<keyword evidence="7" id="KW-0539">Nucleus</keyword>
<keyword evidence="8" id="KW-0131">Cell cycle</keyword>
<reference evidence="13" key="3">
    <citation type="submission" date="2025-09" db="UniProtKB">
        <authorList>
            <consortium name="Ensembl"/>
        </authorList>
    </citation>
    <scope>IDENTIFICATION</scope>
</reference>
<evidence type="ECO:0000313" key="14">
    <source>
        <dbReference type="Proteomes" id="UP000694520"/>
    </source>
</evidence>
<dbReference type="PANTHER" id="PTHR45884:SF3">
    <property type="entry name" value="N-ACETYLTRANSFERASE ESCO2"/>
    <property type="match status" value="1"/>
</dbReference>
<evidence type="ECO:0000256" key="2">
    <source>
        <dbReference type="ARBA" id="ARBA00005816"/>
    </source>
</evidence>